<accession>A0A9P4H925</accession>
<dbReference type="AlphaFoldDB" id="A0A9P4H925"/>
<reference evidence="2" key="1">
    <citation type="journal article" date="2020" name="Stud. Mycol.">
        <title>101 Dothideomycetes genomes: a test case for predicting lifestyles and emergence of pathogens.</title>
        <authorList>
            <person name="Haridas S."/>
            <person name="Albert R."/>
            <person name="Binder M."/>
            <person name="Bloem J."/>
            <person name="Labutti K."/>
            <person name="Salamov A."/>
            <person name="Andreopoulos B."/>
            <person name="Baker S."/>
            <person name="Barry K."/>
            <person name="Bills G."/>
            <person name="Bluhm B."/>
            <person name="Cannon C."/>
            <person name="Castanera R."/>
            <person name="Culley D."/>
            <person name="Daum C."/>
            <person name="Ezra D."/>
            <person name="Gonzalez J."/>
            <person name="Henrissat B."/>
            <person name="Kuo A."/>
            <person name="Liang C."/>
            <person name="Lipzen A."/>
            <person name="Lutzoni F."/>
            <person name="Magnuson J."/>
            <person name="Mondo S."/>
            <person name="Nolan M."/>
            <person name="Ohm R."/>
            <person name="Pangilinan J."/>
            <person name="Park H.-J."/>
            <person name="Ramirez L."/>
            <person name="Alfaro M."/>
            <person name="Sun H."/>
            <person name="Tritt A."/>
            <person name="Yoshinaga Y."/>
            <person name="Zwiers L.-H."/>
            <person name="Turgeon B."/>
            <person name="Goodwin S."/>
            <person name="Spatafora J."/>
            <person name="Crous P."/>
            <person name="Grigoriev I."/>
        </authorList>
    </citation>
    <scope>NUCLEOTIDE SEQUENCE</scope>
    <source>
        <strain evidence="2">CBS 110217</strain>
    </source>
</reference>
<feature type="region of interest" description="Disordered" evidence="1">
    <location>
        <begin position="41"/>
        <end position="79"/>
    </location>
</feature>
<proteinExistence type="predicted"/>
<sequence length="140" mass="15754">MIQSQPPKQSGQAWQTVSQTGQSTHFSDSILGFTSLQPVSRSPIIRNTTPPITFSAQNQPDSSKSTETETATETETDVGMVAYKGCEERTFGREHELKRHYDSKHSGQVLSCPWCPRKETRKDKMKDHCTKHHPNESYSG</sequence>
<evidence type="ECO:0000256" key="1">
    <source>
        <dbReference type="SAM" id="MobiDB-lite"/>
    </source>
</evidence>
<name>A0A9P4H925_9PLEO</name>
<dbReference type="OrthoDB" id="2687452at2759"/>
<dbReference type="Proteomes" id="UP000799777">
    <property type="component" value="Unassembled WGS sequence"/>
</dbReference>
<feature type="compositionally biased region" description="Polar residues" evidence="1">
    <location>
        <begin position="41"/>
        <end position="65"/>
    </location>
</feature>
<keyword evidence="3" id="KW-1185">Reference proteome</keyword>
<feature type="region of interest" description="Disordered" evidence="1">
    <location>
        <begin position="1"/>
        <end position="21"/>
    </location>
</feature>
<gene>
    <name evidence="2" type="ORF">EK21DRAFT_89869</name>
</gene>
<protein>
    <recommendedName>
        <fullName evidence="4">C2H2-type domain-containing protein</fullName>
    </recommendedName>
</protein>
<evidence type="ECO:0000313" key="2">
    <source>
        <dbReference type="EMBL" id="KAF2029285.1"/>
    </source>
</evidence>
<dbReference type="EMBL" id="ML978202">
    <property type="protein sequence ID" value="KAF2029285.1"/>
    <property type="molecule type" value="Genomic_DNA"/>
</dbReference>
<evidence type="ECO:0000313" key="3">
    <source>
        <dbReference type="Proteomes" id="UP000799777"/>
    </source>
</evidence>
<comment type="caution">
    <text evidence="2">The sequence shown here is derived from an EMBL/GenBank/DDBJ whole genome shotgun (WGS) entry which is preliminary data.</text>
</comment>
<dbReference type="Gene3D" id="3.30.160.60">
    <property type="entry name" value="Classic Zinc Finger"/>
    <property type="match status" value="1"/>
</dbReference>
<evidence type="ECO:0008006" key="4">
    <source>
        <dbReference type="Google" id="ProtNLM"/>
    </source>
</evidence>
<organism evidence="2 3">
    <name type="scientific">Setomelanomma holmii</name>
    <dbReference type="NCBI Taxonomy" id="210430"/>
    <lineage>
        <taxon>Eukaryota</taxon>
        <taxon>Fungi</taxon>
        <taxon>Dikarya</taxon>
        <taxon>Ascomycota</taxon>
        <taxon>Pezizomycotina</taxon>
        <taxon>Dothideomycetes</taxon>
        <taxon>Pleosporomycetidae</taxon>
        <taxon>Pleosporales</taxon>
        <taxon>Pleosporineae</taxon>
        <taxon>Phaeosphaeriaceae</taxon>
        <taxon>Setomelanomma</taxon>
    </lineage>
</organism>
<feature type="region of interest" description="Disordered" evidence="1">
    <location>
        <begin position="121"/>
        <end position="140"/>
    </location>
</feature>